<comment type="caution">
    <text evidence="2">The sequence shown here is derived from an EMBL/GenBank/DDBJ whole genome shotgun (WGS) entry which is preliminary data.</text>
</comment>
<proteinExistence type="predicted"/>
<protein>
    <submittedName>
        <fullName evidence="2">Uncharacterized protein</fullName>
    </submittedName>
</protein>
<feature type="compositionally biased region" description="Polar residues" evidence="1">
    <location>
        <begin position="44"/>
        <end position="78"/>
    </location>
</feature>
<name>A0A4R0RUB2_9APHY</name>
<dbReference type="OrthoDB" id="3233731at2759"/>
<feature type="region of interest" description="Disordered" evidence="1">
    <location>
        <begin position="1"/>
        <end position="116"/>
    </location>
</feature>
<keyword evidence="3" id="KW-1185">Reference proteome</keyword>
<dbReference type="Proteomes" id="UP000292702">
    <property type="component" value="Unassembled WGS sequence"/>
</dbReference>
<sequence>MSAAQVQLAPSAGPKKAPLYPFLSQPPPQKKRPTQPLPSPPSNAKPTISSNVAAPCSSPTQGRRRSATTGTSAITAWISSVHPGSPAPYSPRRSPSAFSRRSSLSRSNSRRPSITSVRVGSASFLNFQDTPSATSRLAITPSIKDFSPSDFAMMGYTSVFVQFPPTPQASSPQAKEPKSTLKHFRSLSALKPTRRAHSQPVAAVPSSPLRHSSAAKSKKPKYTQNRPAPLNNDLALAQLLDGGKLNDHASRFAKSEAKDAGAVKVDGQLVGVGSVWRDGAGGIWRDQDEQLEYAHLLSERGSAFVDGQWVQFGSDVSMSPLGDERRGSLTTQDSDLSARYAMKVDVDQHDDLVVFGGAMAHTIKVKPGLSVLAIPARNRRTAKHLRKPEFLLDAFPVPLSPTRVPKSPASPRFAAGVSVAMPPKGKARRRPAPLHLIPPSPAFKCPTNPADLITTRKEFLNDSFAPTPIEKSPRHVVLPPRAATVPVKSVATATKPSALRGILKAMSGKKNMTAV</sequence>
<feature type="compositionally biased region" description="Low complexity" evidence="1">
    <location>
        <begin position="90"/>
        <end position="113"/>
    </location>
</feature>
<gene>
    <name evidence="2" type="ORF">EIP91_004615</name>
</gene>
<evidence type="ECO:0000313" key="2">
    <source>
        <dbReference type="EMBL" id="TCD70145.1"/>
    </source>
</evidence>
<evidence type="ECO:0000256" key="1">
    <source>
        <dbReference type="SAM" id="MobiDB-lite"/>
    </source>
</evidence>
<accession>A0A4R0RUB2</accession>
<reference evidence="2 3" key="1">
    <citation type="submission" date="2018-11" db="EMBL/GenBank/DDBJ databases">
        <title>Genome assembly of Steccherinum ochraceum LE-BIN_3174, the white-rot fungus of the Steccherinaceae family (The Residual Polyporoid clade, Polyporales, Basidiomycota).</title>
        <authorList>
            <person name="Fedorova T.V."/>
            <person name="Glazunova O.A."/>
            <person name="Landesman E.O."/>
            <person name="Moiseenko K.V."/>
            <person name="Psurtseva N.V."/>
            <person name="Savinova O.S."/>
            <person name="Shakhova N.V."/>
            <person name="Tyazhelova T.V."/>
            <person name="Vasina D.V."/>
        </authorList>
    </citation>
    <scope>NUCLEOTIDE SEQUENCE [LARGE SCALE GENOMIC DNA]</scope>
    <source>
        <strain evidence="2 3">LE-BIN_3174</strain>
    </source>
</reference>
<evidence type="ECO:0000313" key="3">
    <source>
        <dbReference type="Proteomes" id="UP000292702"/>
    </source>
</evidence>
<organism evidence="2 3">
    <name type="scientific">Steccherinum ochraceum</name>
    <dbReference type="NCBI Taxonomy" id="92696"/>
    <lineage>
        <taxon>Eukaryota</taxon>
        <taxon>Fungi</taxon>
        <taxon>Dikarya</taxon>
        <taxon>Basidiomycota</taxon>
        <taxon>Agaricomycotina</taxon>
        <taxon>Agaricomycetes</taxon>
        <taxon>Polyporales</taxon>
        <taxon>Steccherinaceae</taxon>
        <taxon>Steccherinum</taxon>
    </lineage>
</organism>
<feature type="region of interest" description="Disordered" evidence="1">
    <location>
        <begin position="191"/>
        <end position="230"/>
    </location>
</feature>
<dbReference type="AlphaFoldDB" id="A0A4R0RUB2"/>
<dbReference type="EMBL" id="RWJN01000026">
    <property type="protein sequence ID" value="TCD70145.1"/>
    <property type="molecule type" value="Genomic_DNA"/>
</dbReference>